<evidence type="ECO:0000313" key="2">
    <source>
        <dbReference type="Proteomes" id="UP000315423"/>
    </source>
</evidence>
<organism evidence="1 2">
    <name type="scientific">Candidatus Methanomarinus sp</name>
    <dbReference type="NCBI Taxonomy" id="3386244"/>
    <lineage>
        <taxon>Archaea</taxon>
        <taxon>Methanobacteriati</taxon>
        <taxon>Methanobacteriota</taxon>
        <taxon>Stenosarchaea group</taxon>
        <taxon>Methanomicrobia</taxon>
        <taxon>Methanosarcinales</taxon>
        <taxon>ANME-2 cluster</taxon>
        <taxon>Candidatus Methanocomedenaceae</taxon>
        <taxon>Candidatus Methanomarinus</taxon>
    </lineage>
</organism>
<accession>A0AC61SCV6</accession>
<sequence length="304" mass="33146">MTKIAIIGTQQSGRTILASKLGKKGNVSDITMYDFEKSTTVLTTVDATGYPKSIKPLITALNLTDAVLLCIPPTGLDTYTGECIVALDLLGCKHGIIVITKSDTTYHSALDELKQTIKKITTSTVLKDWDMIAISTTTFEGMEELKEMINSTGEKVDKELAQLNDLPPRVVIDHVFNVTGIGCVVLGIVNQGTIHAKDKMTMMPVDKPIEIRSIQMHDVNVKNATAGARVGLALKNIQSKDVDRGYVISNNETVAMDFILNCTISKFTKKVAVDDMLHLFTGLQSAPVRVKKIVTNNDSVEYAK</sequence>
<gene>
    <name evidence="1" type="ORF">C5S46_00095</name>
</gene>
<comment type="caution">
    <text evidence="1">The sequence shown here is derived from an EMBL/GenBank/DDBJ whole genome shotgun (WGS) entry which is preliminary data.</text>
</comment>
<name>A0AC61SCV6_9EURY</name>
<proteinExistence type="predicted"/>
<evidence type="ECO:0000313" key="1">
    <source>
        <dbReference type="EMBL" id="TKY92524.1"/>
    </source>
</evidence>
<feature type="non-terminal residue" evidence="1">
    <location>
        <position position="304"/>
    </location>
</feature>
<protein>
    <submittedName>
        <fullName evidence="1">Elongation factor Tu</fullName>
    </submittedName>
</protein>
<keyword evidence="1" id="KW-0648">Protein biosynthesis</keyword>
<dbReference type="Proteomes" id="UP000315423">
    <property type="component" value="Unassembled WGS sequence"/>
</dbReference>
<keyword evidence="1" id="KW-0251">Elongation factor</keyword>
<dbReference type="EMBL" id="QYBA01000005">
    <property type="protein sequence ID" value="TKY92524.1"/>
    <property type="molecule type" value="Genomic_DNA"/>
</dbReference>
<reference evidence="1" key="1">
    <citation type="submission" date="2018-09" db="EMBL/GenBank/DDBJ databases">
        <title>A genomic encyclopedia of anaerobic methanotrophic archaea.</title>
        <authorList>
            <person name="Skennerton C.T."/>
            <person name="Chadwick G.L."/>
            <person name="Laso-Perez R."/>
            <person name="Leu A.O."/>
            <person name="Speth D.R."/>
            <person name="Yu H."/>
            <person name="Morgan-Lang C."/>
            <person name="Hatzenpichler R."/>
            <person name="Goudeau D."/>
            <person name="Malmstrom R."/>
            <person name="Woyke T."/>
            <person name="Hallam S."/>
            <person name="Tyson G.W."/>
            <person name="Wegener G."/>
            <person name="Boetius A."/>
            <person name="Orphan V.J."/>
        </authorList>
    </citation>
    <scope>NUCLEOTIDE SEQUENCE</scope>
    <source>
        <strain evidence="1">CONS3730D10UFb2</strain>
    </source>
</reference>